<organism evidence="1 2">
    <name type="scientific">Paracoccus siganidrum</name>
    <dbReference type="NCBI Taxonomy" id="1276757"/>
    <lineage>
        <taxon>Bacteria</taxon>
        <taxon>Pseudomonadati</taxon>
        <taxon>Pseudomonadota</taxon>
        <taxon>Alphaproteobacteria</taxon>
        <taxon>Rhodobacterales</taxon>
        <taxon>Paracoccaceae</taxon>
        <taxon>Paracoccus</taxon>
    </lineage>
</organism>
<name>A0A418ZU34_9RHOB</name>
<protein>
    <submittedName>
        <fullName evidence="1">Uncharacterized protein</fullName>
    </submittedName>
</protein>
<accession>A0A418ZU34</accession>
<reference evidence="2" key="1">
    <citation type="submission" date="2018-09" db="EMBL/GenBank/DDBJ databases">
        <title>Paracoccus onubensis nov. sp. a moderate halophilic bacterium isolated from Gruta de las Maravillas (Aracena, Spain).</title>
        <authorList>
            <person name="Jurado V."/>
            <person name="Gutierrez-Patricio S."/>
            <person name="Gonzalez-Pimentel J.L."/>
            <person name="Miller A.Z."/>
            <person name="Laiz L."/>
            <person name="Saiz-Jimenez C."/>
        </authorList>
    </citation>
    <scope>NUCLEOTIDE SEQUENCE [LARGE SCALE GENOMIC DNA]</scope>
    <source>
        <strain evidence="2">DSM 26381</strain>
    </source>
</reference>
<keyword evidence="2" id="KW-1185">Reference proteome</keyword>
<evidence type="ECO:0000313" key="1">
    <source>
        <dbReference type="EMBL" id="RJL02358.1"/>
    </source>
</evidence>
<dbReference type="EMBL" id="QZEW01000147">
    <property type="protein sequence ID" value="RJL02358.1"/>
    <property type="molecule type" value="Genomic_DNA"/>
</dbReference>
<comment type="caution">
    <text evidence="1">The sequence shown here is derived from an EMBL/GenBank/DDBJ whole genome shotgun (WGS) entry which is preliminary data.</text>
</comment>
<evidence type="ECO:0000313" key="2">
    <source>
        <dbReference type="Proteomes" id="UP000283587"/>
    </source>
</evidence>
<proteinExistence type="predicted"/>
<dbReference type="Proteomes" id="UP000283587">
    <property type="component" value="Unassembled WGS sequence"/>
</dbReference>
<sequence length="125" mass="13343">MQKGLSIAAAAEEAGLSRFGLQKAMKRPSVADFLAETQTRFLSEVNNKRAILRARALDIAADMLNSTDTDSKVKLRLIEMLMADGKAPAVAVHVDASTNVGGGGYEFVRPGARVIEIEDKPQGGE</sequence>
<dbReference type="AlphaFoldDB" id="A0A418ZU34"/>
<gene>
    <name evidence="1" type="ORF">D3P05_21765</name>
</gene>